<comment type="caution">
    <text evidence="8">The sequence shown here is derived from an EMBL/GenBank/DDBJ whole genome shotgun (WGS) entry which is preliminary data.</text>
</comment>
<evidence type="ECO:0000256" key="4">
    <source>
        <dbReference type="ARBA" id="ARBA00023136"/>
    </source>
</evidence>
<dbReference type="Pfam" id="PF06305">
    <property type="entry name" value="LapA_dom"/>
    <property type="match status" value="1"/>
</dbReference>
<evidence type="ECO:0000256" key="6">
    <source>
        <dbReference type="SAM" id="Phobius"/>
    </source>
</evidence>
<dbReference type="PATRIC" id="fig|1035195.3.peg.1350"/>
<feature type="compositionally biased region" description="Polar residues" evidence="5">
    <location>
        <begin position="1"/>
        <end position="13"/>
    </location>
</feature>
<organism evidence="8 9">
    <name type="scientific">Corynebacterium durum F0235</name>
    <dbReference type="NCBI Taxonomy" id="1035195"/>
    <lineage>
        <taxon>Bacteria</taxon>
        <taxon>Bacillati</taxon>
        <taxon>Actinomycetota</taxon>
        <taxon>Actinomycetes</taxon>
        <taxon>Mycobacteriales</taxon>
        <taxon>Corynebacteriaceae</taxon>
        <taxon>Corynebacterium</taxon>
    </lineage>
</organism>
<dbReference type="GO" id="GO:0005886">
    <property type="term" value="C:plasma membrane"/>
    <property type="evidence" value="ECO:0007669"/>
    <property type="project" value="InterPro"/>
</dbReference>
<evidence type="ECO:0000256" key="5">
    <source>
        <dbReference type="SAM" id="MobiDB-lite"/>
    </source>
</evidence>
<dbReference type="Proteomes" id="UP000010445">
    <property type="component" value="Unassembled WGS sequence"/>
</dbReference>
<feature type="transmembrane region" description="Helical" evidence="6">
    <location>
        <begin position="122"/>
        <end position="145"/>
    </location>
</feature>
<feature type="region of interest" description="Disordered" evidence="5">
    <location>
        <begin position="1"/>
        <end position="75"/>
    </location>
</feature>
<feature type="domain" description="Lipopolysaccharide assembly protein A" evidence="7">
    <location>
        <begin position="103"/>
        <end position="159"/>
    </location>
</feature>
<keyword evidence="9" id="KW-1185">Reference proteome</keyword>
<dbReference type="InterPro" id="IPR010445">
    <property type="entry name" value="LapA_dom"/>
</dbReference>
<proteinExistence type="predicted"/>
<evidence type="ECO:0000259" key="7">
    <source>
        <dbReference type="Pfam" id="PF06305"/>
    </source>
</evidence>
<evidence type="ECO:0000256" key="3">
    <source>
        <dbReference type="ARBA" id="ARBA00022989"/>
    </source>
</evidence>
<dbReference type="AlphaFoldDB" id="L1MGC1"/>
<gene>
    <name evidence="8" type="ORF">HMPREF9997_01498</name>
</gene>
<dbReference type="RefSeq" id="WP_006063727.1">
    <property type="nucleotide sequence ID" value="NZ_KB290831.1"/>
</dbReference>
<evidence type="ECO:0000313" key="8">
    <source>
        <dbReference type="EMBL" id="EKX90283.1"/>
    </source>
</evidence>
<keyword evidence="3 6" id="KW-1133">Transmembrane helix</keyword>
<accession>L1MGC1</accession>
<reference evidence="8 9" key="1">
    <citation type="submission" date="2012-05" db="EMBL/GenBank/DDBJ databases">
        <authorList>
            <person name="Weinstock G."/>
            <person name="Sodergren E."/>
            <person name="Lobos E.A."/>
            <person name="Fulton L."/>
            <person name="Fulton R."/>
            <person name="Courtney L."/>
            <person name="Fronick C."/>
            <person name="O'Laughlin M."/>
            <person name="Godfrey J."/>
            <person name="Wilson R.M."/>
            <person name="Miner T."/>
            <person name="Farmer C."/>
            <person name="Delehaunty K."/>
            <person name="Cordes M."/>
            <person name="Minx P."/>
            <person name="Tomlinson C."/>
            <person name="Chen J."/>
            <person name="Wollam A."/>
            <person name="Pepin K.H."/>
            <person name="Bhonagiri V."/>
            <person name="Zhang X."/>
            <person name="Suruliraj S."/>
            <person name="Warren W."/>
            <person name="Mitreva M."/>
            <person name="Mardis E.R."/>
            <person name="Wilson R.K."/>
        </authorList>
    </citation>
    <scope>NUCLEOTIDE SEQUENCE [LARGE SCALE GENOMIC DNA]</scope>
    <source>
        <strain evidence="8 9">F0235</strain>
    </source>
</reference>
<dbReference type="eggNOG" id="COG5416">
    <property type="taxonomic scope" value="Bacteria"/>
</dbReference>
<keyword evidence="1" id="KW-1003">Cell membrane</keyword>
<name>L1MGC1_9CORY</name>
<keyword evidence="2 6" id="KW-0812">Transmembrane</keyword>
<evidence type="ECO:0000256" key="2">
    <source>
        <dbReference type="ARBA" id="ARBA00022692"/>
    </source>
</evidence>
<feature type="compositionally biased region" description="Basic and acidic residues" evidence="5">
    <location>
        <begin position="51"/>
        <end position="61"/>
    </location>
</feature>
<keyword evidence="4 6" id="KW-0472">Membrane</keyword>
<dbReference type="HOGENOM" id="CLU_134414_1_0_11"/>
<evidence type="ECO:0000313" key="9">
    <source>
        <dbReference type="Proteomes" id="UP000010445"/>
    </source>
</evidence>
<protein>
    <recommendedName>
        <fullName evidence="7">Lipopolysaccharide assembly protein A domain-containing protein</fullName>
    </recommendedName>
</protein>
<evidence type="ECO:0000256" key="1">
    <source>
        <dbReference type="ARBA" id="ARBA00022475"/>
    </source>
</evidence>
<feature type="transmembrane region" description="Helical" evidence="6">
    <location>
        <begin position="79"/>
        <end position="102"/>
    </location>
</feature>
<dbReference type="EMBL" id="AMEM01000018">
    <property type="protein sequence ID" value="EKX90283.1"/>
    <property type="molecule type" value="Genomic_DNA"/>
</dbReference>
<sequence length="163" mass="17521">MNNTDGVNNSAESGMSDALDTAHDAPEVSTPTGDLVPVTTPGEIATTETAETQHSESDKQPAKQPKQPKKPRPTVQGSFAGGTWLALIAGCLLLILLLVFILQNQQSAELNFFSWHFQFPSGVGFLLSAIAGALIMALVGGVRMLELRRQVKKEKKLLASREH</sequence>
<dbReference type="STRING" id="1035195.HMPREF9997_01498"/>